<organism evidence="1 2">
    <name type="scientific">Pelovirga terrestris</name>
    <dbReference type="NCBI Taxonomy" id="2771352"/>
    <lineage>
        <taxon>Bacteria</taxon>
        <taxon>Pseudomonadati</taxon>
        <taxon>Thermodesulfobacteriota</taxon>
        <taxon>Desulfuromonadia</taxon>
        <taxon>Geobacterales</taxon>
        <taxon>Geobacteraceae</taxon>
        <taxon>Pelovirga</taxon>
    </lineage>
</organism>
<dbReference type="Proteomes" id="UP000632828">
    <property type="component" value="Unassembled WGS sequence"/>
</dbReference>
<accession>A0A8J6QPX7</accession>
<reference evidence="1" key="1">
    <citation type="submission" date="2020-09" db="EMBL/GenBank/DDBJ databases">
        <title>Pelobacter alkaliphilus sp. nov., a novel anaerobic arsenate-reducing bacterium from terrestrial mud volcano.</title>
        <authorList>
            <person name="Khomyakova M.A."/>
            <person name="Merkel A.Y."/>
            <person name="Slobodkin A.I."/>
        </authorList>
    </citation>
    <scope>NUCLEOTIDE SEQUENCE</scope>
    <source>
        <strain evidence="1">M08fum</strain>
    </source>
</reference>
<evidence type="ECO:0000313" key="1">
    <source>
        <dbReference type="EMBL" id="MBD1400706.1"/>
    </source>
</evidence>
<evidence type="ECO:0000313" key="2">
    <source>
        <dbReference type="Proteomes" id="UP000632828"/>
    </source>
</evidence>
<sequence length="66" mass="7286">MSGRLPVVDNLCRNPENHQHHICEMKAAGRYDEIERLAVEPRFVCGNCGSKANEAGALCAPGPWHE</sequence>
<proteinExistence type="predicted"/>
<dbReference type="EMBL" id="JACWUN010000008">
    <property type="protein sequence ID" value="MBD1400706.1"/>
    <property type="molecule type" value="Genomic_DNA"/>
</dbReference>
<comment type="caution">
    <text evidence="1">The sequence shown here is derived from an EMBL/GenBank/DDBJ whole genome shotgun (WGS) entry which is preliminary data.</text>
</comment>
<dbReference type="RefSeq" id="WP_191155519.1">
    <property type="nucleotide sequence ID" value="NZ_JACWUN010000008.1"/>
</dbReference>
<keyword evidence="2" id="KW-1185">Reference proteome</keyword>
<protein>
    <submittedName>
        <fullName evidence="1">Uncharacterized protein</fullName>
    </submittedName>
</protein>
<gene>
    <name evidence="1" type="ORF">ICT70_08500</name>
</gene>
<dbReference type="AlphaFoldDB" id="A0A8J6QPX7"/>
<name>A0A8J6QPX7_9BACT</name>